<feature type="signal peptide" evidence="9">
    <location>
        <begin position="1"/>
        <end position="21"/>
    </location>
</feature>
<dbReference type="SUPFAM" id="SSF74650">
    <property type="entry name" value="Galactose mutarotase-like"/>
    <property type="match status" value="1"/>
</dbReference>
<dbReference type="EMBL" id="CP051140">
    <property type="protein sequence ID" value="QIW98302.1"/>
    <property type="molecule type" value="Genomic_DNA"/>
</dbReference>
<evidence type="ECO:0000256" key="9">
    <source>
        <dbReference type="SAM" id="SignalP"/>
    </source>
</evidence>
<dbReference type="InterPro" id="IPR013780">
    <property type="entry name" value="Glyco_hydro_b"/>
</dbReference>
<dbReference type="Pfam" id="PF21365">
    <property type="entry name" value="Glyco_hydro_31_3rd"/>
    <property type="match status" value="1"/>
</dbReference>
<dbReference type="InterPro" id="IPR017853">
    <property type="entry name" value="GH"/>
</dbReference>
<dbReference type="InterPro" id="IPR000322">
    <property type="entry name" value="Glyco_hydro_31_TIM"/>
</dbReference>
<protein>
    <recommendedName>
        <fullName evidence="3">alpha-glucosidase</fullName>
        <ecNumber evidence="3">3.2.1.20</ecNumber>
    </recommendedName>
</protein>
<evidence type="ECO:0000256" key="4">
    <source>
        <dbReference type="ARBA" id="ARBA00022729"/>
    </source>
</evidence>
<keyword evidence="7 8" id="KW-0326">Glycosidase</keyword>
<accession>A0A6H0XU99</accession>
<evidence type="ECO:0000256" key="8">
    <source>
        <dbReference type="RuleBase" id="RU361185"/>
    </source>
</evidence>
<dbReference type="InterPro" id="IPR030458">
    <property type="entry name" value="Glyco_hydro_31_AS"/>
</dbReference>
<feature type="domain" description="Glycoside hydrolase family 31 TIM barrel" evidence="10">
    <location>
        <begin position="334"/>
        <end position="762"/>
    </location>
</feature>
<dbReference type="SUPFAM" id="SSF51011">
    <property type="entry name" value="Glycosyl hydrolase domain"/>
    <property type="match status" value="1"/>
</dbReference>
<organism evidence="12 13">
    <name type="scientific">Peltaster fructicola</name>
    <dbReference type="NCBI Taxonomy" id="286661"/>
    <lineage>
        <taxon>Eukaryota</taxon>
        <taxon>Fungi</taxon>
        <taxon>Dikarya</taxon>
        <taxon>Ascomycota</taxon>
        <taxon>Pezizomycotina</taxon>
        <taxon>Dothideomycetes</taxon>
        <taxon>Dothideomycetes incertae sedis</taxon>
        <taxon>Peltaster</taxon>
    </lineage>
</organism>
<dbReference type="GO" id="GO:0030246">
    <property type="term" value="F:carbohydrate binding"/>
    <property type="evidence" value="ECO:0007669"/>
    <property type="project" value="InterPro"/>
</dbReference>
<dbReference type="OrthoDB" id="5839090at2759"/>
<dbReference type="Gene3D" id="3.20.20.80">
    <property type="entry name" value="Glycosidases"/>
    <property type="match status" value="1"/>
</dbReference>
<evidence type="ECO:0000313" key="12">
    <source>
        <dbReference type="EMBL" id="QIW98302.1"/>
    </source>
</evidence>
<keyword evidence="4 9" id="KW-0732">Signal</keyword>
<evidence type="ECO:0000256" key="1">
    <source>
        <dbReference type="ARBA" id="ARBA00001657"/>
    </source>
</evidence>
<dbReference type="PROSITE" id="PS00129">
    <property type="entry name" value="GLYCOSYL_HYDROL_F31_1"/>
    <property type="match status" value="1"/>
</dbReference>
<dbReference type="CDD" id="cd06602">
    <property type="entry name" value="GH31_MGAM_SI_GAA"/>
    <property type="match status" value="1"/>
</dbReference>
<dbReference type="CDD" id="cd14752">
    <property type="entry name" value="GH31_N"/>
    <property type="match status" value="1"/>
</dbReference>
<reference evidence="12 13" key="1">
    <citation type="journal article" date="2016" name="Sci. Rep.">
        <title>Peltaster fructicola genome reveals evolution from an invasive phytopathogen to an ectophytic parasite.</title>
        <authorList>
            <person name="Xu C."/>
            <person name="Chen H."/>
            <person name="Gleason M.L."/>
            <person name="Xu J.R."/>
            <person name="Liu H."/>
            <person name="Zhang R."/>
            <person name="Sun G."/>
        </authorList>
    </citation>
    <scope>NUCLEOTIDE SEQUENCE [LARGE SCALE GENOMIC DNA]</scope>
    <source>
        <strain evidence="12 13">LNHT1506</strain>
    </source>
</reference>
<sequence>MAVLSFKRAAVALLGLTVANAQSTAQQNGSPYTATNTVSANGPRFTIPAAADEGANVLPNIYNTSAVQAQSVCPGYTASNVQQNQYGFTAALALAGKPCNIYGEDVNDLVLSVAVQDDHRLNVKIQPAYLGSQNTSWFILPDNIVKLPQQGNPTGKIDLAFNWTNEPSFAFTVTRKSNGDVLFDTRGSVLVYENQFIEFVSKLPENYNLYGLGENIHNLRLGNNYTITMYGADAGNPIDRNIYGTHPIAIDTRYYEVNGKQQTLVTTQNTSASGRYLARSHGFYNRNAHAHEILLREQSITWRTLGGSVDLYFMDGPTAQDVISQYQSGVIELPALQQYWTFGFHQCRWGYKNWSQVSDVVDNYRKFNIPLETVWNDIDYMLQYRDFTNDPNTFPYSEGQALLSKLHAAGQHYVPIVDSAIYIPDPNNATDAYSVYTDGHSQDVFIKNPDGSEYIGAVWPGYTVFPDWHSQNAVSWWSDNLVAHHNNIPWDGIWIDMSEVSSFCVGSCGTFNLSLNPVHPPFQLPGEPGNIDYNYPENFKLTNSTEAASIAAQSASQSASVASAAGPAPTTTQPYFTPQVTLGARNVNQPPYIINNINGDLAVHAMSPNGTHADGTLDYDVHNTFGHQILHATYEGLQKLFPGKRPFIIGRSTFAGSGIWAGHWGGDNISLFKDMYFSISQALGFSIFGIPMFGVDTCGFSSNTDEELCNRWMQLSAFFPFYRNHNVLAAISQEAYVWESVADAAKVAMKIRYSLLPYMYTLFYNAHTTGSTVMRALAWEFSNDPTLAAVDNQFLLGPGLMVIPILGQGLTSRGGVFPGVAHGEVWYDWYTQTAVDAKAGENKTIQAPLGHIPVYVRGGTILPQQEALYTTAECRNSSWSLIVALDNRGSAKGQIYLDDGVSVSPPSSKVVSLQAGFGGIRATSTGSYVDTNKLANVTILGVPFEPKDVQLNGKQVSSGVAYNSTSKVLSVKGLESLTSSGAWAQDWTLTFGAGQSGNPWNGGYGDGGPWNGGAWRGQGGW</sequence>
<evidence type="ECO:0000259" key="11">
    <source>
        <dbReference type="Pfam" id="PF21365"/>
    </source>
</evidence>
<keyword evidence="5 8" id="KW-0378">Hydrolase</keyword>
<evidence type="ECO:0000256" key="2">
    <source>
        <dbReference type="ARBA" id="ARBA00007806"/>
    </source>
</evidence>
<keyword evidence="13" id="KW-1185">Reference proteome</keyword>
<dbReference type="InterPro" id="IPR030459">
    <property type="entry name" value="Glyco_hydro_31_CS"/>
</dbReference>
<evidence type="ECO:0000256" key="7">
    <source>
        <dbReference type="ARBA" id="ARBA00023295"/>
    </source>
</evidence>
<keyword evidence="6" id="KW-0325">Glycoprotein</keyword>
<evidence type="ECO:0000256" key="6">
    <source>
        <dbReference type="ARBA" id="ARBA00023180"/>
    </source>
</evidence>
<feature type="domain" description="Glycosyl hydrolase family 31 C-terminal" evidence="11">
    <location>
        <begin position="770"/>
        <end position="862"/>
    </location>
</feature>
<dbReference type="FunFam" id="3.20.20.80:FF:000138">
    <property type="entry name" value="Putative alpha-glucosidase AgdA"/>
    <property type="match status" value="1"/>
</dbReference>
<dbReference type="Proteomes" id="UP000503462">
    <property type="component" value="Chromosome 2"/>
</dbReference>
<dbReference type="PANTHER" id="PTHR22762">
    <property type="entry name" value="ALPHA-GLUCOSIDASE"/>
    <property type="match status" value="1"/>
</dbReference>
<dbReference type="SUPFAM" id="SSF51445">
    <property type="entry name" value="(Trans)glycosidases"/>
    <property type="match status" value="1"/>
</dbReference>
<evidence type="ECO:0000259" key="10">
    <source>
        <dbReference type="Pfam" id="PF01055"/>
    </source>
</evidence>
<proteinExistence type="inferred from homology"/>
<dbReference type="PANTHER" id="PTHR22762:SF133">
    <property type="entry name" value="P-TYPE DOMAIN-CONTAINING PROTEIN"/>
    <property type="match status" value="1"/>
</dbReference>
<evidence type="ECO:0000256" key="5">
    <source>
        <dbReference type="ARBA" id="ARBA00022801"/>
    </source>
</evidence>
<dbReference type="AlphaFoldDB" id="A0A6H0XU99"/>
<dbReference type="GO" id="GO:0004558">
    <property type="term" value="F:alpha-1,4-glucosidase activity"/>
    <property type="evidence" value="ECO:0007669"/>
    <property type="project" value="UniProtKB-EC"/>
</dbReference>
<dbReference type="Gene3D" id="2.60.40.1760">
    <property type="entry name" value="glycosyl hydrolase (family 31)"/>
    <property type="match status" value="1"/>
</dbReference>
<dbReference type="GO" id="GO:0005975">
    <property type="term" value="P:carbohydrate metabolic process"/>
    <property type="evidence" value="ECO:0007669"/>
    <property type="project" value="InterPro"/>
</dbReference>
<evidence type="ECO:0000313" key="13">
    <source>
        <dbReference type="Proteomes" id="UP000503462"/>
    </source>
</evidence>
<comment type="similarity">
    <text evidence="2 8">Belongs to the glycosyl hydrolase 31 family.</text>
</comment>
<gene>
    <name evidence="12" type="ORF">AMS68_003820</name>
</gene>
<name>A0A6H0XU99_9PEZI</name>
<dbReference type="Pfam" id="PF01055">
    <property type="entry name" value="Glyco_hydro_31_2nd"/>
    <property type="match status" value="1"/>
</dbReference>
<dbReference type="Gene3D" id="2.60.40.1180">
    <property type="entry name" value="Golgi alpha-mannosidase II"/>
    <property type="match status" value="2"/>
</dbReference>
<dbReference type="PROSITE" id="PS00707">
    <property type="entry name" value="GLYCOSYL_HYDROL_F31_2"/>
    <property type="match status" value="1"/>
</dbReference>
<dbReference type="FunFam" id="2.60.40.1180:FF:000001">
    <property type="entry name" value="Maltase-glucoamylase, intestinal"/>
    <property type="match status" value="1"/>
</dbReference>
<dbReference type="EC" id="3.2.1.20" evidence="3"/>
<dbReference type="InterPro" id="IPR011013">
    <property type="entry name" value="Gal_mutarotase_sf_dom"/>
</dbReference>
<dbReference type="InterPro" id="IPR048395">
    <property type="entry name" value="Glyco_hydro_31_C"/>
</dbReference>
<comment type="catalytic activity">
    <reaction evidence="1">
        <text>Hydrolysis of terminal, non-reducing (1-&gt;4)-linked alpha-D-glucose residues with release of alpha-D-glucose.</text>
        <dbReference type="EC" id="3.2.1.20"/>
    </reaction>
</comment>
<feature type="chain" id="PRO_5026276737" description="alpha-glucosidase" evidence="9">
    <location>
        <begin position="22"/>
        <end position="1021"/>
    </location>
</feature>
<evidence type="ECO:0000256" key="3">
    <source>
        <dbReference type="ARBA" id="ARBA00012741"/>
    </source>
</evidence>